<reference evidence="1" key="1">
    <citation type="submission" date="2019-02" db="EMBL/GenBank/DDBJ databases">
        <authorList>
            <person name="Gruber-Vodicka R. H."/>
            <person name="Seah K. B. B."/>
        </authorList>
    </citation>
    <scope>NUCLEOTIDE SEQUENCE</scope>
    <source>
        <strain evidence="2">BECK_BY19</strain>
        <strain evidence="1">BECK_BY8</strain>
    </source>
</reference>
<dbReference type="EMBL" id="CAADFZ010000152">
    <property type="protein sequence ID" value="VFK67624.1"/>
    <property type="molecule type" value="Genomic_DNA"/>
</dbReference>
<name>A0A451ANL1_9GAMM</name>
<protein>
    <submittedName>
        <fullName evidence="1">Uncharacterized protein</fullName>
    </submittedName>
</protein>
<evidence type="ECO:0000313" key="2">
    <source>
        <dbReference type="EMBL" id="VFK72853.1"/>
    </source>
</evidence>
<dbReference type="AlphaFoldDB" id="A0A451ANL1"/>
<gene>
    <name evidence="1" type="ORF">BECKUNK1418G_GA0071005_11525</name>
    <name evidence="2" type="ORF">BECKUNK1418H_GA0071006_11445</name>
</gene>
<accession>A0A451ANL1</accession>
<evidence type="ECO:0000313" key="1">
    <source>
        <dbReference type="EMBL" id="VFK67624.1"/>
    </source>
</evidence>
<sequence>MMLLCLLSLHAGRGANPNINPNGPTFPIPVLGFVPCPPTFYVLVRTEWGYLTSVGVRFPHPNLRYLVSFNFQLSPENMFHCLKNHH</sequence>
<proteinExistence type="predicted"/>
<dbReference type="EMBL" id="CAADGD010000144">
    <property type="protein sequence ID" value="VFK72853.1"/>
    <property type="molecule type" value="Genomic_DNA"/>
</dbReference>
<organism evidence="1">
    <name type="scientific">Candidatus Kentrum sp. UNK</name>
    <dbReference type="NCBI Taxonomy" id="2126344"/>
    <lineage>
        <taxon>Bacteria</taxon>
        <taxon>Pseudomonadati</taxon>
        <taxon>Pseudomonadota</taxon>
        <taxon>Gammaproteobacteria</taxon>
        <taxon>Candidatus Kentrum</taxon>
    </lineage>
</organism>